<dbReference type="AlphaFoldDB" id="E6X391"/>
<evidence type="ECO:0000313" key="3">
    <source>
        <dbReference type="Proteomes" id="UP000008633"/>
    </source>
</evidence>
<evidence type="ECO:0000256" key="1">
    <source>
        <dbReference type="SAM" id="SignalP"/>
    </source>
</evidence>
<gene>
    <name evidence="2" type="ordered locus">Nitsa_2063</name>
</gene>
<organism evidence="2 3">
    <name type="scientific">Nitratifractor salsuginis (strain DSM 16511 / JCM 12458 / E9I37-1)</name>
    <dbReference type="NCBI Taxonomy" id="749222"/>
    <lineage>
        <taxon>Bacteria</taxon>
        <taxon>Pseudomonadati</taxon>
        <taxon>Campylobacterota</taxon>
        <taxon>Epsilonproteobacteria</taxon>
        <taxon>Campylobacterales</taxon>
        <taxon>Sulfurovaceae</taxon>
        <taxon>Nitratifractor</taxon>
    </lineage>
</organism>
<dbReference type="EMBL" id="CP002452">
    <property type="protein sequence ID" value="ADV47304.1"/>
    <property type="molecule type" value="Genomic_DNA"/>
</dbReference>
<name>E6X391_NITSE</name>
<sequence length="423" mass="45069">MKKGLLLSVAASAIIFAGGDIAPVEPAAPASADFWGQIGFRYEANSFDGDALSIVNGMPVWNHTKVDFGDEENNKFSTSVVLGVEKQLGYGFGFGAEVAGWTDFGFDIADNAAVVASDATSAEVSQAYLTYSFGNTAIKAGRQALPKAVSPWAWSDRDAGVLDITYEGVVIANTDIQDTTLVGAYVANAVNEDTTIHIGENGDIDGLYMLAVINKSLANTTLSASAYYLPKAISATSSDAEWSLWASAVGNVDSINWGLQGVYVDGDANGKDATYGIAGKIGSSWGDFDASLIAAYVNDGDFSMKTAGTGASTSAFWGNSIGGLMTGGDTLYNTDQTIIRAVASYKIWNGKIYGELAYDNFGDNWKNILSGEFDDAYGARIGYKFNVAGVDANIEYRYVNYNATANWDDLTLQRIRVEAYYKF</sequence>
<accession>E6X391</accession>
<protein>
    <recommendedName>
        <fullName evidence="4">Outer membrane porin</fullName>
    </recommendedName>
</protein>
<feature type="signal peptide" evidence="1">
    <location>
        <begin position="1"/>
        <end position="22"/>
    </location>
</feature>
<keyword evidence="3" id="KW-1185">Reference proteome</keyword>
<dbReference type="eggNOG" id="COG4773">
    <property type="taxonomic scope" value="Bacteria"/>
</dbReference>
<dbReference type="HOGENOM" id="CLU_048888_0_0_7"/>
<reference evidence="2 3" key="1">
    <citation type="journal article" date="2011" name="Stand. Genomic Sci.">
        <title>Complete genome sequence of Nitratifractor salsuginis type strain (E9I37-1).</title>
        <authorList>
            <person name="Anderson I."/>
            <person name="Sikorski J."/>
            <person name="Zeytun A."/>
            <person name="Nolan M."/>
            <person name="Lapidus A."/>
            <person name="Lucas S."/>
            <person name="Hammon N."/>
            <person name="Deshpande S."/>
            <person name="Cheng J.F."/>
            <person name="Tapia R."/>
            <person name="Han C."/>
            <person name="Goodwin L."/>
            <person name="Pitluck S."/>
            <person name="Liolios K."/>
            <person name="Pagani I."/>
            <person name="Ivanova N."/>
            <person name="Huntemann M."/>
            <person name="Mavromatis K."/>
            <person name="Ovchinikova G."/>
            <person name="Pati A."/>
            <person name="Chen A."/>
            <person name="Palaniappan K."/>
            <person name="Land M."/>
            <person name="Hauser L."/>
            <person name="Brambilla E.M."/>
            <person name="Ngatchou-Djao O.D."/>
            <person name="Rohde M."/>
            <person name="Tindall B.J."/>
            <person name="Goker M."/>
            <person name="Detter J.C."/>
            <person name="Woyke T."/>
            <person name="Bristow J."/>
            <person name="Eisen J.A."/>
            <person name="Markowitz V."/>
            <person name="Hugenholtz P."/>
            <person name="Klenk H.P."/>
            <person name="Kyrpides N.C."/>
        </authorList>
    </citation>
    <scope>NUCLEOTIDE SEQUENCE [LARGE SCALE GENOMIC DNA]</scope>
    <source>
        <strain evidence="3">DSM 16511 / JCM 12458 / E9I37-1</strain>
    </source>
</reference>
<feature type="chain" id="PRO_5003214841" description="Outer membrane porin" evidence="1">
    <location>
        <begin position="23"/>
        <end position="423"/>
    </location>
</feature>
<dbReference type="Gene3D" id="2.40.160.10">
    <property type="entry name" value="Porin"/>
    <property type="match status" value="1"/>
</dbReference>
<dbReference type="OrthoDB" id="9125at2"/>
<dbReference type="InterPro" id="IPR023614">
    <property type="entry name" value="Porin_dom_sf"/>
</dbReference>
<evidence type="ECO:0000313" key="2">
    <source>
        <dbReference type="EMBL" id="ADV47304.1"/>
    </source>
</evidence>
<dbReference type="KEGG" id="nsa:Nitsa_2063"/>
<dbReference type="RefSeq" id="WP_013554989.1">
    <property type="nucleotide sequence ID" value="NC_014935.1"/>
</dbReference>
<evidence type="ECO:0008006" key="4">
    <source>
        <dbReference type="Google" id="ProtNLM"/>
    </source>
</evidence>
<proteinExistence type="predicted"/>
<reference evidence="3" key="2">
    <citation type="submission" date="2011-01" db="EMBL/GenBank/DDBJ databases">
        <title>The complete genome of Nitratifractor salsuginis DSM 16511.</title>
        <authorList>
            <consortium name="US DOE Joint Genome Institute (JGI-PGF)"/>
            <person name="Lucas S."/>
            <person name="Copeland A."/>
            <person name="Lapidus A."/>
            <person name="Bruce D."/>
            <person name="Goodwin L."/>
            <person name="Pitluck S."/>
            <person name="Kyrpides N."/>
            <person name="Mavromatis K."/>
            <person name="Ivanova N."/>
            <person name="Mikhailova N."/>
            <person name="Zeytun A."/>
            <person name="Detter J.C."/>
            <person name="Tapia R."/>
            <person name="Han C."/>
            <person name="Land M."/>
            <person name="Hauser L."/>
            <person name="Markowitz V."/>
            <person name="Cheng J.-F."/>
            <person name="Hugenholtz P."/>
            <person name="Woyke T."/>
            <person name="Wu D."/>
            <person name="Tindall B."/>
            <person name="Schuetze A."/>
            <person name="Brambilla E."/>
            <person name="Klenk H.-P."/>
            <person name="Eisen J.A."/>
        </authorList>
    </citation>
    <scope>NUCLEOTIDE SEQUENCE [LARGE SCALE GENOMIC DNA]</scope>
    <source>
        <strain evidence="3">DSM 16511 / JCM 12458 / E9I37-1</strain>
    </source>
</reference>
<dbReference type="Proteomes" id="UP000008633">
    <property type="component" value="Chromosome"/>
</dbReference>
<keyword evidence="1" id="KW-0732">Signal</keyword>